<organism evidence="9 10">
    <name type="scientific">Paucilactobacillus vaccinostercus DSM 20634</name>
    <dbReference type="NCBI Taxonomy" id="1423813"/>
    <lineage>
        <taxon>Bacteria</taxon>
        <taxon>Bacillati</taxon>
        <taxon>Bacillota</taxon>
        <taxon>Bacilli</taxon>
        <taxon>Lactobacillales</taxon>
        <taxon>Lactobacillaceae</taxon>
        <taxon>Paucilactobacillus</taxon>
    </lineage>
</organism>
<dbReference type="PATRIC" id="fig|1423813.3.peg.1883"/>
<reference evidence="9 10" key="1">
    <citation type="journal article" date="2015" name="Genome Announc.">
        <title>Expanding the biotechnology potential of lactobacilli through comparative genomics of 213 strains and associated genera.</title>
        <authorList>
            <person name="Sun Z."/>
            <person name="Harris H.M."/>
            <person name="McCann A."/>
            <person name="Guo C."/>
            <person name="Argimon S."/>
            <person name="Zhang W."/>
            <person name="Yang X."/>
            <person name="Jeffery I.B."/>
            <person name="Cooney J.C."/>
            <person name="Kagawa T.F."/>
            <person name="Liu W."/>
            <person name="Song Y."/>
            <person name="Salvetti E."/>
            <person name="Wrobel A."/>
            <person name="Rasinkangas P."/>
            <person name="Parkhill J."/>
            <person name="Rea M.C."/>
            <person name="O'Sullivan O."/>
            <person name="Ritari J."/>
            <person name="Douillard F.P."/>
            <person name="Paul Ross R."/>
            <person name="Yang R."/>
            <person name="Briner A.E."/>
            <person name="Felis G.E."/>
            <person name="de Vos W.M."/>
            <person name="Barrangou R."/>
            <person name="Klaenhammer T.R."/>
            <person name="Caufield P.W."/>
            <person name="Cui Y."/>
            <person name="Zhang H."/>
            <person name="O'Toole P.W."/>
        </authorList>
    </citation>
    <scope>NUCLEOTIDE SEQUENCE [LARGE SCALE GENOMIC DNA]</scope>
    <source>
        <strain evidence="9 10">DSM 20634</strain>
    </source>
</reference>
<protein>
    <submittedName>
        <fullName evidence="9">AzlC family protein</fullName>
    </submittedName>
</protein>
<dbReference type="InterPro" id="IPR011606">
    <property type="entry name" value="Brnchd-chn_aa_trnsp_permease"/>
</dbReference>
<evidence type="ECO:0000313" key="9">
    <source>
        <dbReference type="EMBL" id="KRM61305.1"/>
    </source>
</evidence>
<evidence type="ECO:0000256" key="1">
    <source>
        <dbReference type="ARBA" id="ARBA00004651"/>
    </source>
</evidence>
<dbReference type="GO" id="GO:1903785">
    <property type="term" value="P:L-valine transmembrane transport"/>
    <property type="evidence" value="ECO:0007669"/>
    <property type="project" value="TreeGrafter"/>
</dbReference>
<proteinExistence type="inferred from homology"/>
<feature type="transmembrane region" description="Helical" evidence="8">
    <location>
        <begin position="20"/>
        <end position="44"/>
    </location>
</feature>
<comment type="caution">
    <text evidence="9">The sequence shown here is derived from an EMBL/GenBank/DDBJ whole genome shotgun (WGS) entry which is preliminary data.</text>
</comment>
<name>A0A0R2AC61_9LACO</name>
<dbReference type="AlphaFoldDB" id="A0A0R2AC61"/>
<evidence type="ECO:0000256" key="2">
    <source>
        <dbReference type="ARBA" id="ARBA00010735"/>
    </source>
</evidence>
<dbReference type="OrthoDB" id="3177005at2"/>
<feature type="transmembrane region" description="Helical" evidence="8">
    <location>
        <begin position="215"/>
        <end position="234"/>
    </location>
</feature>
<dbReference type="PANTHER" id="PTHR34979">
    <property type="entry name" value="INNER MEMBRANE PROTEIN YGAZ"/>
    <property type="match status" value="1"/>
</dbReference>
<evidence type="ECO:0000256" key="7">
    <source>
        <dbReference type="ARBA" id="ARBA00023136"/>
    </source>
</evidence>
<feature type="transmembrane region" description="Helical" evidence="8">
    <location>
        <begin position="190"/>
        <end position="209"/>
    </location>
</feature>
<comment type="subcellular location">
    <subcellularLocation>
        <location evidence="1">Cell membrane</location>
        <topology evidence="1">Multi-pass membrane protein</topology>
    </subcellularLocation>
</comment>
<dbReference type="RefSeq" id="WP_057779198.1">
    <property type="nucleotide sequence ID" value="NZ_AYYY01000029.1"/>
</dbReference>
<keyword evidence="10" id="KW-1185">Reference proteome</keyword>
<gene>
    <name evidence="9" type="ORF">FC26_GL001854</name>
</gene>
<keyword evidence="5 8" id="KW-0812">Transmembrane</keyword>
<keyword evidence="4" id="KW-1003">Cell membrane</keyword>
<dbReference type="Pfam" id="PF03591">
    <property type="entry name" value="AzlC"/>
    <property type="match status" value="1"/>
</dbReference>
<feature type="transmembrane region" description="Helical" evidence="8">
    <location>
        <begin position="56"/>
        <end position="78"/>
    </location>
</feature>
<dbReference type="GO" id="GO:0005886">
    <property type="term" value="C:plasma membrane"/>
    <property type="evidence" value="ECO:0007669"/>
    <property type="project" value="UniProtKB-SubCell"/>
</dbReference>
<feature type="transmembrane region" description="Helical" evidence="8">
    <location>
        <begin position="163"/>
        <end position="183"/>
    </location>
</feature>
<dbReference type="PANTHER" id="PTHR34979:SF1">
    <property type="entry name" value="INNER MEMBRANE PROTEIN YGAZ"/>
    <property type="match status" value="1"/>
</dbReference>
<sequence>MNNRLDATTAVKDTLPTVFGYIGIGLAFGIVARASGINPLLVLLMSAITYGGSAQFVAVSMLATHSPILSIVFSIFLVNSRMILMSTTVARYFNNESLFKNIVIGTLLTDESFALGMNKRNYTGDTLSFTWFNTANFIAYLTWNVASLVGALLGNFIQNPEKIGLDFALVAMFIGLLYLQVISDRSLNRLLQVMVITLTLILIYVGLIFVPSNLLILLVTLIGCGCGVVLKHAFF</sequence>
<evidence type="ECO:0000256" key="3">
    <source>
        <dbReference type="ARBA" id="ARBA00022448"/>
    </source>
</evidence>
<evidence type="ECO:0000256" key="6">
    <source>
        <dbReference type="ARBA" id="ARBA00022989"/>
    </source>
</evidence>
<accession>A0A0R2AC61</accession>
<evidence type="ECO:0000256" key="5">
    <source>
        <dbReference type="ARBA" id="ARBA00022692"/>
    </source>
</evidence>
<keyword evidence="7 8" id="KW-0472">Membrane</keyword>
<comment type="similarity">
    <text evidence="2">Belongs to the AzlC family.</text>
</comment>
<dbReference type="STRING" id="1423813.FC26_GL001854"/>
<evidence type="ECO:0000313" key="10">
    <source>
        <dbReference type="Proteomes" id="UP000051733"/>
    </source>
</evidence>
<keyword evidence="3" id="KW-0813">Transport</keyword>
<evidence type="ECO:0000256" key="4">
    <source>
        <dbReference type="ARBA" id="ARBA00022475"/>
    </source>
</evidence>
<evidence type="ECO:0000256" key="8">
    <source>
        <dbReference type="SAM" id="Phobius"/>
    </source>
</evidence>
<keyword evidence="6 8" id="KW-1133">Transmembrane helix</keyword>
<feature type="transmembrane region" description="Helical" evidence="8">
    <location>
        <begin position="137"/>
        <end position="157"/>
    </location>
</feature>
<dbReference type="Proteomes" id="UP000051733">
    <property type="component" value="Unassembled WGS sequence"/>
</dbReference>
<dbReference type="EMBL" id="AYYY01000029">
    <property type="protein sequence ID" value="KRM61305.1"/>
    <property type="molecule type" value="Genomic_DNA"/>
</dbReference>